<dbReference type="InterPro" id="IPR007656">
    <property type="entry name" value="GTD-bd"/>
</dbReference>
<evidence type="ECO:0000256" key="6">
    <source>
        <dbReference type="SAM" id="MobiDB-lite"/>
    </source>
</evidence>
<name>A0ABR0VKB1_REHGL</name>
<evidence type="ECO:0000313" key="9">
    <source>
        <dbReference type="EMBL" id="KAK6135650.1"/>
    </source>
</evidence>
<proteinExistence type="predicted"/>
<keyword evidence="5" id="KW-0175">Coiled coil</keyword>
<feature type="region of interest" description="Disordered" evidence="6">
    <location>
        <begin position="150"/>
        <end position="185"/>
    </location>
</feature>
<evidence type="ECO:0000313" key="10">
    <source>
        <dbReference type="Proteomes" id="UP001318860"/>
    </source>
</evidence>
<keyword evidence="2 7" id="KW-0812">Transmembrane</keyword>
<evidence type="ECO:0000256" key="3">
    <source>
        <dbReference type="ARBA" id="ARBA00022989"/>
    </source>
</evidence>
<dbReference type="PROSITE" id="PS51775">
    <property type="entry name" value="GTD_BINDING"/>
    <property type="match status" value="1"/>
</dbReference>
<feature type="compositionally biased region" description="Acidic residues" evidence="6">
    <location>
        <begin position="164"/>
        <end position="185"/>
    </location>
</feature>
<evidence type="ECO:0000256" key="2">
    <source>
        <dbReference type="ARBA" id="ARBA00022692"/>
    </source>
</evidence>
<feature type="compositionally biased region" description="Basic and acidic residues" evidence="6">
    <location>
        <begin position="150"/>
        <end position="163"/>
    </location>
</feature>
<comment type="subcellular location">
    <subcellularLocation>
        <location evidence="1">Membrane</location>
    </subcellularLocation>
</comment>
<accession>A0ABR0VKB1</accession>
<reference evidence="9 10" key="1">
    <citation type="journal article" date="2021" name="Comput. Struct. Biotechnol. J.">
        <title>De novo genome assembly of the potent medicinal plant Rehmannia glutinosa using nanopore technology.</title>
        <authorList>
            <person name="Ma L."/>
            <person name="Dong C."/>
            <person name="Song C."/>
            <person name="Wang X."/>
            <person name="Zheng X."/>
            <person name="Niu Y."/>
            <person name="Chen S."/>
            <person name="Feng W."/>
        </authorList>
    </citation>
    <scope>NUCLEOTIDE SEQUENCE [LARGE SCALE GENOMIC DNA]</scope>
    <source>
        <strain evidence="9">DH-2019</strain>
    </source>
</reference>
<feature type="coiled-coil region" evidence="5">
    <location>
        <begin position="192"/>
        <end position="257"/>
    </location>
</feature>
<feature type="domain" description="GTD-binding" evidence="8">
    <location>
        <begin position="186"/>
        <end position="284"/>
    </location>
</feature>
<dbReference type="PANTHER" id="PTHR31422:SF2">
    <property type="entry name" value="PROTEIN FLOURY 1-LIKE"/>
    <property type="match status" value="1"/>
</dbReference>
<dbReference type="Pfam" id="PF04576">
    <property type="entry name" value="Zein-binding"/>
    <property type="match status" value="1"/>
</dbReference>
<sequence>MTRFCEEIQTVVVAAAAKGGEEYIFRIYRLLIVCSDLGFRKGFLKFLFGGLVLMDCVTCLKHLILDYELGCGFFLFGDFKQVSRFLCLFLLFGFGMQFLGSDRFSRVLVRFLCDLRGKPGELKKGFRLKNVIDDGKFGVFKPLIDKMEETGKENSNTDEKTNSDSDEEYENNEDGENEYTEEDDECDVSKLRKLLKTERHKANVALAELAKERAASSSAAEEAMAMILRLQNEKSSIELESNQYRRLAEEKQIHDQEVIQSLQWLVWRHESERSLLEDELKSCRRKLKRCCSNEETEEFEEAQSSFNGNILDALENVLYSSRDANFSPQ</sequence>
<dbReference type="EMBL" id="JABTTQ020001084">
    <property type="protein sequence ID" value="KAK6135650.1"/>
    <property type="molecule type" value="Genomic_DNA"/>
</dbReference>
<evidence type="ECO:0000259" key="8">
    <source>
        <dbReference type="PROSITE" id="PS51775"/>
    </source>
</evidence>
<keyword evidence="3 7" id="KW-1133">Transmembrane helix</keyword>
<evidence type="ECO:0000256" key="7">
    <source>
        <dbReference type="SAM" id="Phobius"/>
    </source>
</evidence>
<protein>
    <recommendedName>
        <fullName evidence="8">GTD-binding domain-containing protein</fullName>
    </recommendedName>
</protein>
<feature type="transmembrane region" description="Helical" evidence="7">
    <location>
        <begin position="83"/>
        <end position="100"/>
    </location>
</feature>
<keyword evidence="10" id="KW-1185">Reference proteome</keyword>
<comment type="caution">
    <text evidence="9">The sequence shown here is derived from an EMBL/GenBank/DDBJ whole genome shotgun (WGS) entry which is preliminary data.</text>
</comment>
<dbReference type="PANTHER" id="PTHR31422">
    <property type="entry name" value="BNAANNG28530D PROTEIN"/>
    <property type="match status" value="1"/>
</dbReference>
<evidence type="ECO:0000256" key="1">
    <source>
        <dbReference type="ARBA" id="ARBA00004370"/>
    </source>
</evidence>
<gene>
    <name evidence="9" type="ORF">DH2020_030615</name>
</gene>
<organism evidence="9 10">
    <name type="scientific">Rehmannia glutinosa</name>
    <name type="common">Chinese foxglove</name>
    <dbReference type="NCBI Taxonomy" id="99300"/>
    <lineage>
        <taxon>Eukaryota</taxon>
        <taxon>Viridiplantae</taxon>
        <taxon>Streptophyta</taxon>
        <taxon>Embryophyta</taxon>
        <taxon>Tracheophyta</taxon>
        <taxon>Spermatophyta</taxon>
        <taxon>Magnoliopsida</taxon>
        <taxon>eudicotyledons</taxon>
        <taxon>Gunneridae</taxon>
        <taxon>Pentapetalae</taxon>
        <taxon>asterids</taxon>
        <taxon>lamiids</taxon>
        <taxon>Lamiales</taxon>
        <taxon>Orobanchaceae</taxon>
        <taxon>Rehmannieae</taxon>
        <taxon>Rehmannia</taxon>
    </lineage>
</organism>
<evidence type="ECO:0000256" key="4">
    <source>
        <dbReference type="ARBA" id="ARBA00023136"/>
    </source>
</evidence>
<keyword evidence="4 7" id="KW-0472">Membrane</keyword>
<evidence type="ECO:0000256" key="5">
    <source>
        <dbReference type="SAM" id="Coils"/>
    </source>
</evidence>
<dbReference type="Proteomes" id="UP001318860">
    <property type="component" value="Unassembled WGS sequence"/>
</dbReference>